<evidence type="ECO:0000313" key="3">
    <source>
        <dbReference type="EMBL" id="TXJ41435.1"/>
    </source>
</evidence>
<dbReference type="OrthoDB" id="5637at2"/>
<dbReference type="Gene3D" id="3.90.640.20">
    <property type="entry name" value="Heat-shock cognate protein, ATPase"/>
    <property type="match status" value="1"/>
</dbReference>
<dbReference type="InterPro" id="IPR021729">
    <property type="entry name" value="DUF3298"/>
</dbReference>
<organism evidence="3 4">
    <name type="scientific">Brachyspira pilosicoli</name>
    <name type="common">Serpulina pilosicoli</name>
    <dbReference type="NCBI Taxonomy" id="52584"/>
    <lineage>
        <taxon>Bacteria</taxon>
        <taxon>Pseudomonadati</taxon>
        <taxon>Spirochaetota</taxon>
        <taxon>Spirochaetia</taxon>
        <taxon>Brachyspirales</taxon>
        <taxon>Brachyspiraceae</taxon>
        <taxon>Brachyspira</taxon>
    </lineage>
</organism>
<sequence>MKKVVYVFLLFSSLLFCQNIDISKKDFYFLKGNIGNTPISMYLYIDNNNNLTGKYYYDTIKQITDIKGGINGNTFHLDENINDRIIGSLDGEISSEMVFTGNWVSADKNNTFNFSFSINNNYPINKISFINAKLNIKDDNGSFESSRDAVVIENNKNIKAINRISLDIDDTKSIDEENIITTLNNLISSQYNTWKETASENDKFNMQRNIEVSFIDEKIISFSLYNYSYAGGAHGIYNFQPNIYLISTGKRIGLSISELIDDVADIDLINLMRIKLTQNMSESDFFDFNSITLSDTFDITPTGIKFIWPAYKISDYAHGIIEIEFRYSELKPFVKQDSVFMYLFE</sequence>
<feature type="domain" description="DUF3298" evidence="1">
    <location>
        <begin position="282"/>
        <end position="328"/>
    </location>
</feature>
<reference evidence="3 4" key="1">
    <citation type="journal article" date="1992" name="Lakartidningen">
        <title>[Penicillin V and not amoxicillin is the first choice preparation in acute otitis].</title>
        <authorList>
            <person name="Kamme C."/>
            <person name="Lundgren K."/>
            <person name="Prellner K."/>
        </authorList>
    </citation>
    <scope>NUCLEOTIDE SEQUENCE [LARGE SCALE GENOMIC DNA]</scope>
    <source>
        <strain evidence="3 4">PC5538III-hc</strain>
    </source>
</reference>
<evidence type="ECO:0000259" key="1">
    <source>
        <dbReference type="Pfam" id="PF11738"/>
    </source>
</evidence>
<dbReference type="Proteomes" id="UP000323176">
    <property type="component" value="Unassembled WGS sequence"/>
</dbReference>
<gene>
    <name evidence="3" type="ORF">EPJ72_06955</name>
</gene>
<dbReference type="EMBL" id="SAXY01000044">
    <property type="protein sequence ID" value="TXJ41435.1"/>
    <property type="molecule type" value="Genomic_DNA"/>
</dbReference>
<accession>A0A5C8EUA9</accession>
<feature type="domain" description="Deacetylase PdaC" evidence="2">
    <location>
        <begin position="137"/>
        <end position="236"/>
    </location>
</feature>
<dbReference type="InterPro" id="IPR037126">
    <property type="entry name" value="PdaC/RsiV-like_sf"/>
</dbReference>
<comment type="caution">
    <text evidence="3">The sequence shown here is derived from an EMBL/GenBank/DDBJ whole genome shotgun (WGS) entry which is preliminary data.</text>
</comment>
<proteinExistence type="predicted"/>
<dbReference type="InterPro" id="IPR025303">
    <property type="entry name" value="PdaC"/>
</dbReference>
<evidence type="ECO:0000313" key="4">
    <source>
        <dbReference type="Proteomes" id="UP000323176"/>
    </source>
</evidence>
<evidence type="ECO:0000259" key="2">
    <source>
        <dbReference type="Pfam" id="PF13739"/>
    </source>
</evidence>
<name>A0A5C8EUA9_BRAPL</name>
<dbReference type="AlphaFoldDB" id="A0A5C8EUA9"/>
<dbReference type="Pfam" id="PF13739">
    <property type="entry name" value="PdaC"/>
    <property type="match status" value="1"/>
</dbReference>
<dbReference type="Gene3D" id="3.30.565.40">
    <property type="entry name" value="Fervidobacterium nodosum Rt17-B1 like"/>
    <property type="match status" value="1"/>
</dbReference>
<dbReference type="Pfam" id="PF11738">
    <property type="entry name" value="DUF3298"/>
    <property type="match status" value="1"/>
</dbReference>
<protein>
    <submittedName>
        <fullName evidence="3">DUF3298 domain-containing protein</fullName>
    </submittedName>
</protein>